<keyword evidence="1 2" id="KW-0479">Metal-binding</keyword>
<keyword evidence="1 2" id="KW-0460">Magnesium</keyword>
<dbReference type="GO" id="GO:0000287">
    <property type="term" value="F:magnesium ion binding"/>
    <property type="evidence" value="ECO:0007669"/>
    <property type="project" value="UniProtKB-UniRule"/>
</dbReference>
<feature type="binding site" evidence="1">
    <location>
        <position position="88"/>
    </location>
    <ligand>
        <name>Mg(2+)</name>
        <dbReference type="ChEBI" id="CHEBI:18420"/>
        <label>2</label>
    </ligand>
</feature>
<dbReference type="AlphaFoldDB" id="A0A1B1YA81"/>
<comment type="cofactor">
    <cofactor evidence="1 2">
        <name>Mg(2+)</name>
        <dbReference type="ChEBI" id="CHEBI:18420"/>
    </cofactor>
</comment>
<dbReference type="GO" id="GO:0050427">
    <property type="term" value="P:3'-phosphoadenosine 5'-phosphosulfate metabolic process"/>
    <property type="evidence" value="ECO:0007669"/>
    <property type="project" value="TreeGrafter"/>
</dbReference>
<dbReference type="EMBL" id="CP014672">
    <property type="protein sequence ID" value="ANW97674.1"/>
    <property type="molecule type" value="Genomic_DNA"/>
</dbReference>
<dbReference type="GO" id="GO:0008441">
    <property type="term" value="F:3'(2'),5'-bisphosphate nucleotidase activity"/>
    <property type="evidence" value="ECO:0007669"/>
    <property type="project" value="UniProtKB-UniRule"/>
</dbReference>
<evidence type="ECO:0000313" key="3">
    <source>
        <dbReference type="EMBL" id="ANW97674.1"/>
    </source>
</evidence>
<sequence>MNLEDLTGVLEYVKKITKEAGRIILDVYKKDFQVDFKDDLTPVTEADRKSNDFIVSSLKNRYPECAVLAEESENDPERLKNDWCFIVDPLDGTKEFIQKNGEFTVNIALSYKGKPVLGVIGIPVTGELYYAVKGKGAFYEKDGHAEQIHVSTRTDDIRLVMSRSHKSQRLLELVEKNGIKNIRNVGSAIKGCLVAKGEAEVYYRFGVTMEWDTAAMQCIVEEAGGIFRQLDDTEMTYNRENSRNEKGFYAINHPANKLMF</sequence>
<feature type="binding site" evidence="1">
    <location>
        <position position="70"/>
    </location>
    <ligand>
        <name>substrate</name>
    </ligand>
</feature>
<organism evidence="3 4">
    <name type="scientific">Thermoclostridium stercorarium subsp. thermolacticum DSM 2910</name>
    <dbReference type="NCBI Taxonomy" id="1121336"/>
    <lineage>
        <taxon>Bacteria</taxon>
        <taxon>Bacillati</taxon>
        <taxon>Bacillota</taxon>
        <taxon>Clostridia</taxon>
        <taxon>Eubacteriales</taxon>
        <taxon>Oscillospiraceae</taxon>
        <taxon>Thermoclostridium</taxon>
    </lineage>
</organism>
<dbReference type="PANTHER" id="PTHR43028">
    <property type="entry name" value="3'(2'),5'-BISPHOSPHATE NUCLEOTIDASE 1"/>
    <property type="match status" value="1"/>
</dbReference>
<keyword evidence="1" id="KW-1003">Cell membrane</keyword>
<dbReference type="GO" id="GO:0005886">
    <property type="term" value="C:plasma membrane"/>
    <property type="evidence" value="ECO:0007669"/>
    <property type="project" value="UniProtKB-SubCell"/>
</dbReference>
<dbReference type="Gene3D" id="3.30.540.10">
    <property type="entry name" value="Fructose-1,6-Bisphosphatase, subunit A, domain 1"/>
    <property type="match status" value="1"/>
</dbReference>
<feature type="binding site" evidence="1">
    <location>
        <position position="212"/>
    </location>
    <ligand>
        <name>Mg(2+)</name>
        <dbReference type="ChEBI" id="CHEBI:18420"/>
        <label>2</label>
    </ligand>
</feature>
<dbReference type="CDD" id="cd01638">
    <property type="entry name" value="CysQ"/>
    <property type="match status" value="1"/>
</dbReference>
<dbReference type="Gene3D" id="3.40.190.80">
    <property type="match status" value="1"/>
</dbReference>
<keyword evidence="1" id="KW-0472">Membrane</keyword>
<evidence type="ECO:0000256" key="2">
    <source>
        <dbReference type="PIRSR" id="PIRSR600760-2"/>
    </source>
</evidence>
<name>A0A1B1YA81_THEST</name>
<feature type="binding site" evidence="2">
    <location>
        <position position="212"/>
    </location>
    <ligand>
        <name>Mg(2+)</name>
        <dbReference type="ChEBI" id="CHEBI:18420"/>
        <label>1</label>
        <note>catalytic</note>
    </ligand>
</feature>
<comment type="catalytic activity">
    <reaction evidence="1">
        <text>adenosine 3',5'-bisphosphate + H2O = AMP + phosphate</text>
        <dbReference type="Rhea" id="RHEA:10040"/>
        <dbReference type="ChEBI" id="CHEBI:15377"/>
        <dbReference type="ChEBI" id="CHEBI:43474"/>
        <dbReference type="ChEBI" id="CHEBI:58343"/>
        <dbReference type="ChEBI" id="CHEBI:456215"/>
        <dbReference type="EC" id="3.1.3.7"/>
    </reaction>
</comment>
<dbReference type="RefSeq" id="WP_015357903.1">
    <property type="nucleotide sequence ID" value="NZ_CP014672.1"/>
</dbReference>
<feature type="binding site" evidence="2">
    <location>
        <position position="88"/>
    </location>
    <ligand>
        <name>Mg(2+)</name>
        <dbReference type="ChEBI" id="CHEBI:18420"/>
        <label>1</label>
        <note>catalytic</note>
    </ligand>
</feature>
<dbReference type="OrthoDB" id="9772456at2"/>
<feature type="binding site" evidence="1">
    <location>
        <begin position="90"/>
        <end position="93"/>
    </location>
    <ligand>
        <name>substrate</name>
    </ligand>
</feature>
<feature type="binding site" evidence="1">
    <location>
        <position position="88"/>
    </location>
    <ligand>
        <name>Mg(2+)</name>
        <dbReference type="ChEBI" id="CHEBI:18420"/>
        <label>1</label>
    </ligand>
</feature>
<feature type="binding site" evidence="2">
    <location>
        <position position="90"/>
    </location>
    <ligand>
        <name>Mg(2+)</name>
        <dbReference type="ChEBI" id="CHEBI:18420"/>
        <label>2</label>
    </ligand>
</feature>
<dbReference type="InterPro" id="IPR006240">
    <property type="entry name" value="CysQ"/>
</dbReference>
<dbReference type="GO" id="GO:0000103">
    <property type="term" value="P:sulfate assimilation"/>
    <property type="evidence" value="ECO:0007669"/>
    <property type="project" value="TreeGrafter"/>
</dbReference>
<evidence type="ECO:0000256" key="1">
    <source>
        <dbReference type="HAMAP-Rule" id="MF_02095"/>
    </source>
</evidence>
<dbReference type="PRINTS" id="PR00377">
    <property type="entry name" value="IMPHPHTASES"/>
</dbReference>
<dbReference type="EC" id="3.1.3.7" evidence="1"/>
<dbReference type="PANTHER" id="PTHR43028:SF5">
    <property type="entry name" value="3'(2'),5'-BISPHOSPHATE NUCLEOTIDASE 1"/>
    <property type="match status" value="1"/>
</dbReference>
<feature type="binding site" evidence="1">
    <location>
        <position position="212"/>
    </location>
    <ligand>
        <name>substrate</name>
    </ligand>
</feature>
<dbReference type="HAMAP" id="MF_02095">
    <property type="entry name" value="CysQ"/>
    <property type="match status" value="1"/>
</dbReference>
<gene>
    <name evidence="1" type="primary">cysQ</name>
    <name evidence="3" type="ORF">CSTERTH_00825</name>
</gene>
<feature type="binding site" evidence="2">
    <location>
        <position position="91"/>
    </location>
    <ligand>
        <name>Mg(2+)</name>
        <dbReference type="ChEBI" id="CHEBI:18420"/>
        <label>1</label>
        <note>catalytic</note>
    </ligand>
</feature>
<reference evidence="3 4" key="1">
    <citation type="submission" date="2016-02" db="EMBL/GenBank/DDBJ databases">
        <title>Comparison of Clostridium stercorarium subspecies using comparative genomics and transcriptomics.</title>
        <authorList>
            <person name="Schellenberg J."/>
            <person name="Thallinger G."/>
            <person name="Levin D.B."/>
            <person name="Zhang X."/>
            <person name="Alvare G."/>
            <person name="Fristensky B."/>
            <person name="Sparling R."/>
        </authorList>
    </citation>
    <scope>NUCLEOTIDE SEQUENCE [LARGE SCALE GENOMIC DNA]</scope>
    <source>
        <strain evidence="3 4">DSM 2910</strain>
    </source>
</reference>
<feature type="binding site" evidence="2">
    <location>
        <position position="70"/>
    </location>
    <ligand>
        <name>Mg(2+)</name>
        <dbReference type="ChEBI" id="CHEBI:18420"/>
        <label>1</label>
        <note>catalytic</note>
    </ligand>
</feature>
<dbReference type="SUPFAM" id="SSF56655">
    <property type="entry name" value="Carbohydrate phosphatase"/>
    <property type="match status" value="1"/>
</dbReference>
<comment type="similarity">
    <text evidence="1">Belongs to the inositol monophosphatase superfamily. CysQ family.</text>
</comment>
<comment type="subcellular location">
    <subcellularLocation>
        <location evidence="1">Cell membrane</location>
        <topology evidence="1">Peripheral membrane protein</topology>
        <orientation evidence="1">Cytoplasmic side</orientation>
    </subcellularLocation>
</comment>
<accession>A0A1B1YA81</accession>
<feature type="binding site" evidence="1">
    <location>
        <position position="70"/>
    </location>
    <ligand>
        <name>Mg(2+)</name>
        <dbReference type="ChEBI" id="CHEBI:18420"/>
        <label>1</label>
    </ligand>
</feature>
<dbReference type="Pfam" id="PF00459">
    <property type="entry name" value="Inositol_P"/>
    <property type="match status" value="1"/>
</dbReference>
<evidence type="ECO:0000313" key="4">
    <source>
        <dbReference type="Proteomes" id="UP000092971"/>
    </source>
</evidence>
<dbReference type="NCBIfam" id="TIGR01331">
    <property type="entry name" value="bisphos_cysQ"/>
    <property type="match status" value="1"/>
</dbReference>
<keyword evidence="1" id="KW-0378">Hydrolase</keyword>
<protein>
    <recommendedName>
        <fullName evidence="1">3'(2'),5'-bisphosphate nucleotidase CysQ</fullName>
        <ecNumber evidence="1">3.1.3.7</ecNumber>
    </recommendedName>
    <alternativeName>
        <fullName evidence="1">3'(2'),5-bisphosphonucleoside 3'(2')-phosphohydrolase</fullName>
    </alternativeName>
    <alternativeName>
        <fullName evidence="1">3'-phosphoadenosine 5'-phosphate phosphatase</fullName>
        <shortName evidence="1">PAP phosphatase</shortName>
    </alternativeName>
</protein>
<feature type="binding site" evidence="1">
    <location>
        <position position="90"/>
    </location>
    <ligand>
        <name>Mg(2+)</name>
        <dbReference type="ChEBI" id="CHEBI:18420"/>
        <label>1</label>
    </ligand>
</feature>
<dbReference type="Proteomes" id="UP000092971">
    <property type="component" value="Chromosome"/>
</dbReference>
<comment type="function">
    <text evidence="1">Converts adenosine-3',5'-bisphosphate (PAP) to AMP.</text>
</comment>
<feature type="binding site" evidence="1">
    <location>
        <position position="91"/>
    </location>
    <ligand>
        <name>Mg(2+)</name>
        <dbReference type="ChEBI" id="CHEBI:18420"/>
        <label>2</label>
    </ligand>
</feature>
<dbReference type="InterPro" id="IPR050725">
    <property type="entry name" value="CysQ/Inositol_MonoPase"/>
</dbReference>
<proteinExistence type="inferred from homology"/>
<dbReference type="InterPro" id="IPR000760">
    <property type="entry name" value="Inositol_monophosphatase-like"/>
</dbReference>